<dbReference type="PANTHER" id="PTHR31901">
    <property type="entry name" value="GH3 DOMAIN-CONTAINING PROTEIN"/>
    <property type="match status" value="1"/>
</dbReference>
<evidence type="ECO:0000259" key="2">
    <source>
        <dbReference type="Pfam" id="PF23572"/>
    </source>
</evidence>
<accession>A0ABP7US36</accession>
<evidence type="ECO:0000259" key="1">
    <source>
        <dbReference type="Pfam" id="PF23571"/>
    </source>
</evidence>
<dbReference type="InterPro" id="IPR055377">
    <property type="entry name" value="GH3_M"/>
</dbReference>
<dbReference type="Proteomes" id="UP001500426">
    <property type="component" value="Unassembled WGS sequence"/>
</dbReference>
<dbReference type="Pfam" id="PF03321">
    <property type="entry name" value="GH3"/>
    <property type="match status" value="1"/>
</dbReference>
<gene>
    <name evidence="3" type="ORF">GCM10022388_16610</name>
</gene>
<name>A0ABP7US36_9FLAO</name>
<proteinExistence type="predicted"/>
<dbReference type="Pfam" id="PF23572">
    <property type="entry name" value="GH3_C"/>
    <property type="match status" value="1"/>
</dbReference>
<feature type="domain" description="GH3 middle" evidence="1">
    <location>
        <begin position="301"/>
        <end position="360"/>
    </location>
</feature>
<sequence>MSLWKNSALNMSIKSIAAKIFAKSIHNKTQKWASNPVETQQKVFNDLIRQAKETQFGKDHKFNEIKTFEDFAKQVPIRDYEELKPYVDRVVKGEENILWKGKPLYFAKTSGTTSGAKYIPLTKESMPFHIQAARNAILSYIHETGNADFVNGKMIFLQGSPILEEKNGIKLGRLSGIVAHFVPKYLQKNRMPSWETNCIEDWETKVDAIVEETFNEDMAVISGIPSWVQMYFEKLHQKAQKPVGELFKNFNLFIYGGLNYEPYRAKFENLIGRKVDSIELFPASEGFFAYQDSQKEKGMLLLLNSGIFYEFVKADEFFTENPKRYTIGEVELNVNYVLILSTNAGLWAYNIGDTIQFTSLKPYRVIVSGRIKHYISAFGEHVIGKEVEHALQEAMENTDIRVNEFTVAPQIAPKDGLPYHEWFIEFDSEISEEPNNLEEFALKIDNAMRKQNVYYDDLIVGKVLRTLVITTVSRNGFQEYMKSVGKLGGQNKLPRLSNDRKIADFFQK</sequence>
<dbReference type="EMBL" id="BAABCS010000016">
    <property type="protein sequence ID" value="GAA4051150.1"/>
    <property type="molecule type" value="Genomic_DNA"/>
</dbReference>
<comment type="caution">
    <text evidence="3">The sequence shown here is derived from an EMBL/GenBank/DDBJ whole genome shotgun (WGS) entry which is preliminary data.</text>
</comment>
<evidence type="ECO:0000313" key="4">
    <source>
        <dbReference type="Proteomes" id="UP001500426"/>
    </source>
</evidence>
<dbReference type="InterPro" id="IPR004993">
    <property type="entry name" value="GH3"/>
</dbReference>
<evidence type="ECO:0000313" key="3">
    <source>
        <dbReference type="EMBL" id="GAA4051150.1"/>
    </source>
</evidence>
<dbReference type="Pfam" id="PF23571">
    <property type="entry name" value="GH3_M"/>
    <property type="match status" value="1"/>
</dbReference>
<organism evidence="3 4">
    <name type="scientific">Flavobacterium chungnamense</name>
    <dbReference type="NCBI Taxonomy" id="706182"/>
    <lineage>
        <taxon>Bacteria</taxon>
        <taxon>Pseudomonadati</taxon>
        <taxon>Bacteroidota</taxon>
        <taxon>Flavobacteriia</taxon>
        <taxon>Flavobacteriales</taxon>
        <taxon>Flavobacteriaceae</taxon>
        <taxon>Flavobacterium</taxon>
    </lineage>
</organism>
<dbReference type="PANTHER" id="PTHR31901:SF9">
    <property type="entry name" value="GH3 DOMAIN-CONTAINING PROTEIN"/>
    <property type="match status" value="1"/>
</dbReference>
<keyword evidence="4" id="KW-1185">Reference proteome</keyword>
<feature type="domain" description="GH3 C-terminal" evidence="2">
    <location>
        <begin position="386"/>
        <end position="501"/>
    </location>
</feature>
<reference evidence="4" key="1">
    <citation type="journal article" date="2019" name="Int. J. Syst. Evol. Microbiol.">
        <title>The Global Catalogue of Microorganisms (GCM) 10K type strain sequencing project: providing services to taxonomists for standard genome sequencing and annotation.</title>
        <authorList>
            <consortium name="The Broad Institute Genomics Platform"/>
            <consortium name="The Broad Institute Genome Sequencing Center for Infectious Disease"/>
            <person name="Wu L."/>
            <person name="Ma J."/>
        </authorList>
    </citation>
    <scope>NUCLEOTIDE SEQUENCE [LARGE SCALE GENOMIC DNA]</scope>
    <source>
        <strain evidence="4">JCM 17068</strain>
    </source>
</reference>
<dbReference type="InterPro" id="IPR055378">
    <property type="entry name" value="GH3_C"/>
</dbReference>
<protein>
    <submittedName>
        <fullName evidence="3">GH3 auxin-responsive promoter family protein</fullName>
    </submittedName>
</protein>